<proteinExistence type="predicted"/>
<evidence type="ECO:0000259" key="1">
    <source>
        <dbReference type="SMART" id="SM00860"/>
    </source>
</evidence>
<name>A0A7W7SUU2_9ACTN</name>
<protein>
    <recommendedName>
        <fullName evidence="1">Knr4/Smi1-like domain-containing protein</fullName>
    </recommendedName>
</protein>
<keyword evidence="3" id="KW-1185">Reference proteome</keyword>
<reference evidence="2 3" key="1">
    <citation type="submission" date="2020-08" db="EMBL/GenBank/DDBJ databases">
        <title>Sequencing the genomes of 1000 actinobacteria strains.</title>
        <authorList>
            <person name="Klenk H.-P."/>
        </authorList>
    </citation>
    <scope>NUCLEOTIDE SEQUENCE [LARGE SCALE GENOMIC DNA]</scope>
    <source>
        <strain evidence="2 3">DSM 45886</strain>
    </source>
</reference>
<comment type="caution">
    <text evidence="2">The sequence shown here is derived from an EMBL/GenBank/DDBJ whole genome shotgun (WGS) entry which is preliminary data.</text>
</comment>
<dbReference type="AlphaFoldDB" id="A0A7W7SUU2"/>
<dbReference type="InterPro" id="IPR037883">
    <property type="entry name" value="Knr4/Smi1-like_sf"/>
</dbReference>
<dbReference type="RefSeq" id="WP_184536956.1">
    <property type="nucleotide sequence ID" value="NZ_JACHJW010000001.1"/>
</dbReference>
<feature type="domain" description="Knr4/Smi1-like" evidence="1">
    <location>
        <begin position="25"/>
        <end position="252"/>
    </location>
</feature>
<sequence length="265" mass="28587">MEPDLTLLRELVEGTPILSTHPGRGVPEEWICQVEAMLGPLPPSYRWWLTEYGSGTLGGAGIATIAPPNLRVYADDDLTAPWRLADGLLCFYAEPDCGDSYHFVHPGHRSPGSVASAEWPVVRRDVFGDEEPFAESFAGFLSISVARAAGLGDGPTPALARLWRSTPGVLLPNGVMIYGPQIITERNETYEVDDYAPHWVLIGDDSGGGGLFMRRHGRDRASVHHLDFGAISSDTVAASEKVADDLLVWLRGGAAIPGRQSTLGQ</sequence>
<dbReference type="InterPro" id="IPR018958">
    <property type="entry name" value="Knr4/Smi1-like_dom"/>
</dbReference>
<accession>A0A7W7SUU2</accession>
<dbReference type="Proteomes" id="UP000578819">
    <property type="component" value="Unassembled WGS sequence"/>
</dbReference>
<organism evidence="2 3">
    <name type="scientific">Micromonospora polyrhachis</name>
    <dbReference type="NCBI Taxonomy" id="1282883"/>
    <lineage>
        <taxon>Bacteria</taxon>
        <taxon>Bacillati</taxon>
        <taxon>Actinomycetota</taxon>
        <taxon>Actinomycetes</taxon>
        <taxon>Micromonosporales</taxon>
        <taxon>Micromonosporaceae</taxon>
        <taxon>Micromonospora</taxon>
    </lineage>
</organism>
<dbReference type="Pfam" id="PF09346">
    <property type="entry name" value="SMI1_KNR4"/>
    <property type="match status" value="1"/>
</dbReference>
<dbReference type="Gene3D" id="3.40.1580.10">
    <property type="entry name" value="SMI1/KNR4-like"/>
    <property type="match status" value="2"/>
</dbReference>
<gene>
    <name evidence="2" type="ORF">FHR38_005082</name>
</gene>
<dbReference type="SMART" id="SM00860">
    <property type="entry name" value="SMI1_KNR4"/>
    <property type="match status" value="1"/>
</dbReference>
<dbReference type="SUPFAM" id="SSF160631">
    <property type="entry name" value="SMI1/KNR4-like"/>
    <property type="match status" value="2"/>
</dbReference>
<dbReference type="EMBL" id="JACHJW010000001">
    <property type="protein sequence ID" value="MBB4961349.1"/>
    <property type="molecule type" value="Genomic_DNA"/>
</dbReference>
<evidence type="ECO:0000313" key="3">
    <source>
        <dbReference type="Proteomes" id="UP000578819"/>
    </source>
</evidence>
<evidence type="ECO:0000313" key="2">
    <source>
        <dbReference type="EMBL" id="MBB4961349.1"/>
    </source>
</evidence>